<dbReference type="AlphaFoldDB" id="A0A7I8DK08"/>
<dbReference type="Proteomes" id="UP000593802">
    <property type="component" value="Chromosome"/>
</dbReference>
<evidence type="ECO:0000313" key="1">
    <source>
        <dbReference type="EMBL" id="BCJ88221.1"/>
    </source>
</evidence>
<sequence length="218" mass="24589">MEQITIIHRTLARQIHDSMKHHCINANGHQVGDLYCKKFEEAFKCADQFIEQLPNIRHKLILEVKAAYVGDPATSSYEEIVLSYPGIYAITVYRLAHELHKLKVQLIPRIMTEHAHSLTGIDIHPGATIGTHFFIDHGTGVVIGETCQIGNHVKIYQGVTLGALSFKMDEVGNVVRGTKRHPTIEDWSSPISPRTNFSLLIRVRVNGVFIMRGKNSFR</sequence>
<keyword evidence="2" id="KW-1185">Reference proteome</keyword>
<evidence type="ECO:0008006" key="3">
    <source>
        <dbReference type="Google" id="ProtNLM"/>
    </source>
</evidence>
<gene>
    <name evidence="1" type="ORF">skT53_32060</name>
</gene>
<dbReference type="KEGG" id="eff:skT53_32060"/>
<accession>A0A7I8DK08</accession>
<dbReference type="Gene3D" id="2.160.10.10">
    <property type="entry name" value="Hexapeptide repeat proteins"/>
    <property type="match status" value="1"/>
</dbReference>
<dbReference type="PANTHER" id="PTHR42811">
    <property type="entry name" value="SERINE ACETYLTRANSFERASE"/>
    <property type="match status" value="1"/>
</dbReference>
<evidence type="ECO:0000313" key="2">
    <source>
        <dbReference type="Proteomes" id="UP000593802"/>
    </source>
</evidence>
<dbReference type="SUPFAM" id="SSF51161">
    <property type="entry name" value="Trimeric LpxA-like enzymes"/>
    <property type="match status" value="1"/>
</dbReference>
<protein>
    <recommendedName>
        <fullName evidence="3">Serine O-acetyltransferase</fullName>
    </recommendedName>
</protein>
<reference evidence="1 2" key="1">
    <citation type="submission" date="2020-08" db="EMBL/GenBank/DDBJ databases">
        <title>Complete Genome Sequence of Effusibacillus dendaii Strain skT53, Isolated from Farmland soil.</title>
        <authorList>
            <person name="Konishi T."/>
            <person name="Kawasaki H."/>
        </authorList>
    </citation>
    <scope>NUCLEOTIDE SEQUENCE [LARGE SCALE GENOMIC DNA]</scope>
    <source>
        <strain evidence="2">skT53</strain>
    </source>
</reference>
<dbReference type="InterPro" id="IPR011004">
    <property type="entry name" value="Trimer_LpxA-like_sf"/>
</dbReference>
<dbReference type="RefSeq" id="WP_200758864.1">
    <property type="nucleotide sequence ID" value="NZ_AP023366.1"/>
</dbReference>
<dbReference type="InterPro" id="IPR042122">
    <property type="entry name" value="Ser_AcTrfase_N_sf"/>
</dbReference>
<dbReference type="Gene3D" id="1.10.3130.10">
    <property type="entry name" value="serine acetyltransferase, domain 1"/>
    <property type="match status" value="1"/>
</dbReference>
<dbReference type="EMBL" id="AP023366">
    <property type="protein sequence ID" value="BCJ88221.1"/>
    <property type="molecule type" value="Genomic_DNA"/>
</dbReference>
<organism evidence="1 2">
    <name type="scientific">Effusibacillus dendaii</name>
    <dbReference type="NCBI Taxonomy" id="2743772"/>
    <lineage>
        <taxon>Bacteria</taxon>
        <taxon>Bacillati</taxon>
        <taxon>Bacillota</taxon>
        <taxon>Bacilli</taxon>
        <taxon>Bacillales</taxon>
        <taxon>Alicyclobacillaceae</taxon>
        <taxon>Effusibacillus</taxon>
    </lineage>
</organism>
<name>A0A7I8DK08_9BACL</name>
<proteinExistence type="predicted"/>